<keyword evidence="1" id="KW-1133">Transmembrane helix</keyword>
<keyword evidence="2" id="KW-1185">Reference proteome</keyword>
<keyword evidence="1" id="KW-0812">Transmembrane</keyword>
<reference evidence="3" key="1">
    <citation type="submission" date="2016-11" db="UniProtKB">
        <authorList>
            <consortium name="WormBaseParasite"/>
        </authorList>
    </citation>
    <scope>IDENTIFICATION</scope>
</reference>
<organism evidence="2 3">
    <name type="scientific">Heterorhabditis bacteriophora</name>
    <name type="common">Entomopathogenic nematode worm</name>
    <dbReference type="NCBI Taxonomy" id="37862"/>
    <lineage>
        <taxon>Eukaryota</taxon>
        <taxon>Metazoa</taxon>
        <taxon>Ecdysozoa</taxon>
        <taxon>Nematoda</taxon>
        <taxon>Chromadorea</taxon>
        <taxon>Rhabditida</taxon>
        <taxon>Rhabditina</taxon>
        <taxon>Rhabditomorpha</taxon>
        <taxon>Strongyloidea</taxon>
        <taxon>Heterorhabditidae</taxon>
        <taxon>Heterorhabditis</taxon>
    </lineage>
</organism>
<keyword evidence="1" id="KW-0472">Membrane</keyword>
<evidence type="ECO:0000313" key="3">
    <source>
        <dbReference type="WBParaSite" id="Hba_10979"/>
    </source>
</evidence>
<dbReference type="AlphaFoldDB" id="A0A1I7X0J7"/>
<proteinExistence type="predicted"/>
<evidence type="ECO:0000256" key="1">
    <source>
        <dbReference type="SAM" id="Phobius"/>
    </source>
</evidence>
<dbReference type="Proteomes" id="UP000095283">
    <property type="component" value="Unplaced"/>
</dbReference>
<protein>
    <submittedName>
        <fullName evidence="3">Tetraacyldisaccharide 4'-kinase</fullName>
    </submittedName>
</protein>
<dbReference type="WBParaSite" id="Hba_10979">
    <property type="protein sequence ID" value="Hba_10979"/>
    <property type="gene ID" value="Hba_10979"/>
</dbReference>
<feature type="transmembrane region" description="Helical" evidence="1">
    <location>
        <begin position="6"/>
        <end position="28"/>
    </location>
</feature>
<sequence length="52" mass="6331">MEEFLYRYFHFNLLWYLVGVVFGIYFIVTPRRRRATSCRPQCVCSKLKTSYA</sequence>
<evidence type="ECO:0000313" key="2">
    <source>
        <dbReference type="Proteomes" id="UP000095283"/>
    </source>
</evidence>
<accession>A0A1I7X0J7</accession>
<name>A0A1I7X0J7_HETBA</name>